<dbReference type="KEGG" id="afs:AFR_20555"/>
<feature type="signal peptide" evidence="2">
    <location>
        <begin position="1"/>
        <end position="30"/>
    </location>
</feature>
<feature type="region of interest" description="Disordered" evidence="1">
    <location>
        <begin position="63"/>
        <end position="143"/>
    </location>
</feature>
<dbReference type="RefSeq" id="WP_023362755.1">
    <property type="nucleotide sequence ID" value="NC_022657.1"/>
</dbReference>
<evidence type="ECO:0000313" key="4">
    <source>
        <dbReference type="Proteomes" id="UP000017746"/>
    </source>
</evidence>
<dbReference type="EMBL" id="CP006272">
    <property type="protein sequence ID" value="AGZ42383.1"/>
    <property type="molecule type" value="Genomic_DNA"/>
</dbReference>
<keyword evidence="2" id="KW-0732">Signal</keyword>
<dbReference type="AlphaFoldDB" id="U5VZF6"/>
<reference evidence="3 4" key="1">
    <citation type="journal article" date="2014" name="J. Biotechnol.">
        <title>Complete genome sequence of the actinobacterium Actinoplanes friuliensis HAG 010964, producer of the lipopeptide antibiotic friulimycin.</title>
        <authorList>
            <person name="Ruckert C."/>
            <person name="Szczepanowski R."/>
            <person name="Albersmeier A."/>
            <person name="Goesmann A."/>
            <person name="Fischer N."/>
            <person name="Steinkamper A."/>
            <person name="Puhler A."/>
            <person name="Biener R."/>
            <person name="Schwartz D."/>
            <person name="Kalinowski J."/>
        </authorList>
    </citation>
    <scope>NUCLEOTIDE SEQUENCE [LARGE SCALE GENOMIC DNA]</scope>
    <source>
        <strain evidence="3 4">DSM 7358</strain>
    </source>
</reference>
<evidence type="ECO:0000256" key="1">
    <source>
        <dbReference type="SAM" id="MobiDB-lite"/>
    </source>
</evidence>
<dbReference type="PROSITE" id="PS51257">
    <property type="entry name" value="PROKAR_LIPOPROTEIN"/>
    <property type="match status" value="1"/>
</dbReference>
<organism evidence="3 4">
    <name type="scientific">Actinoplanes friuliensis DSM 7358</name>
    <dbReference type="NCBI Taxonomy" id="1246995"/>
    <lineage>
        <taxon>Bacteria</taxon>
        <taxon>Bacillati</taxon>
        <taxon>Actinomycetota</taxon>
        <taxon>Actinomycetes</taxon>
        <taxon>Micromonosporales</taxon>
        <taxon>Micromonosporaceae</taxon>
        <taxon>Actinoplanes</taxon>
    </lineage>
</organism>
<dbReference type="OrthoDB" id="3297964at2"/>
<evidence type="ECO:0000256" key="2">
    <source>
        <dbReference type="SAM" id="SignalP"/>
    </source>
</evidence>
<proteinExistence type="predicted"/>
<keyword evidence="4" id="KW-1185">Reference proteome</keyword>
<dbReference type="Proteomes" id="UP000017746">
    <property type="component" value="Chromosome"/>
</dbReference>
<feature type="compositionally biased region" description="Gly residues" evidence="1">
    <location>
        <begin position="125"/>
        <end position="140"/>
    </location>
</feature>
<dbReference type="eggNOG" id="ENOG503467W">
    <property type="taxonomic scope" value="Bacteria"/>
</dbReference>
<evidence type="ECO:0000313" key="3">
    <source>
        <dbReference type="EMBL" id="AGZ42383.1"/>
    </source>
</evidence>
<feature type="chain" id="PRO_5039241969" description="Secreted protein" evidence="2">
    <location>
        <begin position="31"/>
        <end position="181"/>
    </location>
</feature>
<name>U5VZF6_9ACTN</name>
<dbReference type="PATRIC" id="fig|1246995.3.peg.4168"/>
<evidence type="ECO:0008006" key="5">
    <source>
        <dbReference type="Google" id="ProtNLM"/>
    </source>
</evidence>
<dbReference type="HOGENOM" id="CLU_1412525_0_0_11"/>
<protein>
    <recommendedName>
        <fullName evidence="5">Secreted protein</fullName>
    </recommendedName>
</protein>
<gene>
    <name evidence="3" type="ORF">AFR_20555</name>
</gene>
<accession>U5VZF6</accession>
<sequence length="181" mass="17523">MPQLRTTSPRRIAGLVVASAALLFAAGACSGGTEATPSSGGGQAGGGAFTAYTECLKQNGVTITMPSGGARVRPSGAPDGARPSGLPRPSGSERTGGGFGRPAGVDDATWEKAQAACASVRPSGRPGGGNGTGRGDGGGMSAAYRTCLQDHGVTLGEAPLATGDPAVQKAAETCKALAPAN</sequence>
<dbReference type="STRING" id="1246995.AFR_20555"/>